<comment type="caution">
    <text evidence="2">The sequence shown here is derived from an EMBL/GenBank/DDBJ whole genome shotgun (WGS) entry which is preliminary data.</text>
</comment>
<keyword evidence="2" id="KW-0255">Endonuclease</keyword>
<dbReference type="KEGG" id="qsa:O6P43_017549"/>
<accession>A0AAD7LQ59</accession>
<dbReference type="AlphaFoldDB" id="A0AAD7LQ59"/>
<evidence type="ECO:0000313" key="2">
    <source>
        <dbReference type="EMBL" id="KAJ7962300.1"/>
    </source>
</evidence>
<dbReference type="Gene3D" id="3.60.10.10">
    <property type="entry name" value="Endonuclease/exonuclease/phosphatase"/>
    <property type="match status" value="1"/>
</dbReference>
<proteinExistence type="predicted"/>
<keyword evidence="2" id="KW-0378">Hydrolase</keyword>
<evidence type="ECO:0000256" key="1">
    <source>
        <dbReference type="SAM" id="MobiDB-lite"/>
    </source>
</evidence>
<dbReference type="Proteomes" id="UP001163823">
    <property type="component" value="Chromosome 7"/>
</dbReference>
<dbReference type="SUPFAM" id="SSF56219">
    <property type="entry name" value="DNase I-like"/>
    <property type="match status" value="1"/>
</dbReference>
<dbReference type="PANTHER" id="PTHR35218">
    <property type="entry name" value="RNASE H DOMAIN-CONTAINING PROTEIN"/>
    <property type="match status" value="1"/>
</dbReference>
<dbReference type="EMBL" id="JARAOO010000007">
    <property type="protein sequence ID" value="KAJ7962300.1"/>
    <property type="molecule type" value="Genomic_DNA"/>
</dbReference>
<evidence type="ECO:0000313" key="3">
    <source>
        <dbReference type="Proteomes" id="UP001163823"/>
    </source>
</evidence>
<dbReference type="InterPro" id="IPR036691">
    <property type="entry name" value="Endo/exonu/phosph_ase_sf"/>
</dbReference>
<organism evidence="2 3">
    <name type="scientific">Quillaja saponaria</name>
    <name type="common">Soap bark tree</name>
    <dbReference type="NCBI Taxonomy" id="32244"/>
    <lineage>
        <taxon>Eukaryota</taxon>
        <taxon>Viridiplantae</taxon>
        <taxon>Streptophyta</taxon>
        <taxon>Embryophyta</taxon>
        <taxon>Tracheophyta</taxon>
        <taxon>Spermatophyta</taxon>
        <taxon>Magnoliopsida</taxon>
        <taxon>eudicotyledons</taxon>
        <taxon>Gunneridae</taxon>
        <taxon>Pentapetalae</taxon>
        <taxon>rosids</taxon>
        <taxon>fabids</taxon>
        <taxon>Fabales</taxon>
        <taxon>Quillajaceae</taxon>
        <taxon>Quillaja</taxon>
    </lineage>
</organism>
<dbReference type="PANTHER" id="PTHR35218:SF9">
    <property type="entry name" value="ENDONUCLEASE_EXONUCLEASE_PHOSPHATASE DOMAIN-CONTAINING PROTEIN"/>
    <property type="match status" value="1"/>
</dbReference>
<gene>
    <name evidence="2" type="ORF">O6P43_017549</name>
</gene>
<name>A0AAD7LQ59_QUISA</name>
<keyword evidence="3" id="KW-1185">Reference proteome</keyword>
<sequence length="167" mass="18358">MGKETFTIGSHEGNSDGIKRWSTRSKVKSYKININNNNQVDIANGSFGPNGYIFGNGLHEGSTNKVLGAGSNMNGEMDLENGPRALEDAQDWVFTAIYANPRDDVRQKLWRELSNFANNISIPWCLMGDFNDIANEDEKMGGAPINSSKCIVFWELGGGVQAYGFRG</sequence>
<reference evidence="2" key="1">
    <citation type="journal article" date="2023" name="Science">
        <title>Elucidation of the pathway for biosynthesis of saponin adjuvants from the soapbark tree.</title>
        <authorList>
            <person name="Reed J."/>
            <person name="Orme A."/>
            <person name="El-Demerdash A."/>
            <person name="Owen C."/>
            <person name="Martin L.B.B."/>
            <person name="Misra R.C."/>
            <person name="Kikuchi S."/>
            <person name="Rejzek M."/>
            <person name="Martin A.C."/>
            <person name="Harkess A."/>
            <person name="Leebens-Mack J."/>
            <person name="Louveau T."/>
            <person name="Stephenson M.J."/>
            <person name="Osbourn A."/>
        </authorList>
    </citation>
    <scope>NUCLEOTIDE SEQUENCE</scope>
    <source>
        <strain evidence="2">S10</strain>
    </source>
</reference>
<feature type="region of interest" description="Disordered" evidence="1">
    <location>
        <begin position="1"/>
        <end position="20"/>
    </location>
</feature>
<dbReference type="GO" id="GO:0004519">
    <property type="term" value="F:endonuclease activity"/>
    <property type="evidence" value="ECO:0007669"/>
    <property type="project" value="UniProtKB-KW"/>
</dbReference>
<keyword evidence="2" id="KW-0540">Nuclease</keyword>
<protein>
    <submittedName>
        <fullName evidence="2">Endonuclease/exonuclease/phosphatase family protein</fullName>
    </submittedName>
</protein>